<gene>
    <name evidence="3" type="ORF">EV215_1050</name>
</gene>
<dbReference type="PANTHER" id="PTHR30404:SF0">
    <property type="entry name" value="N-ACETYLMURAMOYL-L-ALANINE AMIDASE AMIC"/>
    <property type="match status" value="1"/>
</dbReference>
<feature type="domain" description="MurNAc-LAA" evidence="2">
    <location>
        <begin position="186"/>
        <end position="335"/>
    </location>
</feature>
<dbReference type="GO" id="GO:0009253">
    <property type="term" value="P:peptidoglycan catabolic process"/>
    <property type="evidence" value="ECO:0007669"/>
    <property type="project" value="InterPro"/>
</dbReference>
<dbReference type="CDD" id="cd02696">
    <property type="entry name" value="MurNAc-LAA"/>
    <property type="match status" value="1"/>
</dbReference>
<dbReference type="InterPro" id="IPR050695">
    <property type="entry name" value="N-acetylmuramoyl_amidase_3"/>
</dbReference>
<dbReference type="GO" id="GO:0008745">
    <property type="term" value="F:N-acetylmuramoyl-L-alanine amidase activity"/>
    <property type="evidence" value="ECO:0007669"/>
    <property type="project" value="InterPro"/>
</dbReference>
<evidence type="ECO:0000259" key="2">
    <source>
        <dbReference type="SMART" id="SM00646"/>
    </source>
</evidence>
<sequence>MSKLKIGILYFLCFLSIFGIDIQNIRFNNSPKQIVLDIKGEVTPKYNVNYDEVTRLIFLEVENSKIIENIDRKIEKNDDYIEKIEAIDLNESTAFFITLKEDVKYKVTTWHNPTRIVFNLQKDSDKPIIVIDPGHGGRDPGAINGKYKEKDLVLSVSKYLKDILKNDFKIIMTRSTDKFISLNERSAIANRHNANLLISIHANASPSKTARGFEVFYYSKNQSEYAKQLAQFENSVEEKFGGNITATDLIVNDILYRQNQERSAFLANQLIDYYPKQLNMIKRGSHGANLAVLRGTNAPSILIELGFITNNSEASKMFRRENQKKMAQSIAKIVKEYFKK</sequence>
<dbReference type="GO" id="GO:0030288">
    <property type="term" value="C:outer membrane-bounded periplasmic space"/>
    <property type="evidence" value="ECO:0007669"/>
    <property type="project" value="TreeGrafter"/>
</dbReference>
<dbReference type="PANTHER" id="PTHR30404">
    <property type="entry name" value="N-ACETYLMURAMOYL-L-ALANINE AMIDASE"/>
    <property type="match status" value="1"/>
</dbReference>
<reference evidence="3 4" key="1">
    <citation type="submission" date="2019-03" db="EMBL/GenBank/DDBJ databases">
        <title>Genomic Encyclopedia of Type Strains, Phase IV (KMG-IV): sequencing the most valuable type-strain genomes for metagenomic binning, comparative biology and taxonomic classification.</title>
        <authorList>
            <person name="Goeker M."/>
        </authorList>
    </citation>
    <scope>NUCLEOTIDE SEQUENCE [LARGE SCALE GENOMIC DNA]</scope>
    <source>
        <strain evidence="3 4">DSM 100055</strain>
    </source>
</reference>
<evidence type="ECO:0000313" key="3">
    <source>
        <dbReference type="EMBL" id="TDT70505.1"/>
    </source>
</evidence>
<keyword evidence="4" id="KW-1185">Reference proteome</keyword>
<dbReference type="SMART" id="SM00646">
    <property type="entry name" value="Ami_3"/>
    <property type="match status" value="1"/>
</dbReference>
<dbReference type="RefSeq" id="WP_134112941.1">
    <property type="nucleotide sequence ID" value="NZ_SOBG01000004.1"/>
</dbReference>
<protein>
    <submittedName>
        <fullName evidence="3">N-acetylmuramoyl-L-alanine amidase</fullName>
    </submittedName>
</protein>
<dbReference type="SUPFAM" id="SSF53187">
    <property type="entry name" value="Zn-dependent exopeptidases"/>
    <property type="match status" value="1"/>
</dbReference>
<evidence type="ECO:0000313" key="4">
    <source>
        <dbReference type="Proteomes" id="UP000294678"/>
    </source>
</evidence>
<dbReference type="FunFam" id="3.40.630.40:FF:000005">
    <property type="entry name" value="N-acetylmuramoyl-L-alanine amidase (AmiA)"/>
    <property type="match status" value="1"/>
</dbReference>
<dbReference type="Proteomes" id="UP000294678">
    <property type="component" value="Unassembled WGS sequence"/>
</dbReference>
<dbReference type="Gene3D" id="3.40.630.40">
    <property type="entry name" value="Zn-dependent exopeptidases"/>
    <property type="match status" value="1"/>
</dbReference>
<organism evidence="3 4">
    <name type="scientific">Hypnocyclicus thermotrophus</name>
    <dbReference type="NCBI Taxonomy" id="1627895"/>
    <lineage>
        <taxon>Bacteria</taxon>
        <taxon>Fusobacteriati</taxon>
        <taxon>Fusobacteriota</taxon>
        <taxon>Fusobacteriia</taxon>
        <taxon>Fusobacteriales</taxon>
        <taxon>Fusobacteriaceae</taxon>
        <taxon>Hypnocyclicus</taxon>
    </lineage>
</organism>
<dbReference type="Pfam" id="PF01520">
    <property type="entry name" value="Amidase_3"/>
    <property type="match status" value="1"/>
</dbReference>
<dbReference type="EMBL" id="SOBG01000004">
    <property type="protein sequence ID" value="TDT70505.1"/>
    <property type="molecule type" value="Genomic_DNA"/>
</dbReference>
<evidence type="ECO:0000256" key="1">
    <source>
        <dbReference type="ARBA" id="ARBA00022801"/>
    </source>
</evidence>
<keyword evidence="1" id="KW-0378">Hydrolase</keyword>
<name>A0AA46I623_9FUSO</name>
<dbReference type="AlphaFoldDB" id="A0AA46I623"/>
<comment type="caution">
    <text evidence="3">The sequence shown here is derived from an EMBL/GenBank/DDBJ whole genome shotgun (WGS) entry which is preliminary data.</text>
</comment>
<accession>A0AA46I623</accession>
<proteinExistence type="predicted"/>
<dbReference type="InterPro" id="IPR002508">
    <property type="entry name" value="MurNAc-LAA_cat"/>
</dbReference>
<dbReference type="Gene3D" id="2.60.40.3500">
    <property type="match status" value="1"/>
</dbReference>